<evidence type="ECO:0000256" key="1">
    <source>
        <dbReference type="ARBA" id="ARBA00022603"/>
    </source>
</evidence>
<evidence type="ECO:0000256" key="3">
    <source>
        <dbReference type="ARBA" id="ARBA00022747"/>
    </source>
</evidence>
<comment type="similarity">
    <text evidence="4">Belongs to the class I-like SAM-binding methyltransferase superfamily. C5-methyltransferase family.</text>
</comment>
<proteinExistence type="inferred from homology"/>
<evidence type="ECO:0000313" key="6">
    <source>
        <dbReference type="Proteomes" id="UP000653411"/>
    </source>
</evidence>
<dbReference type="InterPro" id="IPR001525">
    <property type="entry name" value="C5_MeTfrase"/>
</dbReference>
<gene>
    <name evidence="5" type="ORF">GCM10011578_095800</name>
</gene>
<evidence type="ECO:0000256" key="2">
    <source>
        <dbReference type="ARBA" id="ARBA00022679"/>
    </source>
</evidence>
<keyword evidence="3" id="KW-0680">Restriction system</keyword>
<dbReference type="Proteomes" id="UP000653411">
    <property type="component" value="Unassembled WGS sequence"/>
</dbReference>
<dbReference type="SUPFAM" id="SSF53335">
    <property type="entry name" value="S-adenosyl-L-methionine-dependent methyltransferases"/>
    <property type="match status" value="1"/>
</dbReference>
<sequence length="417" mass="46019">MYTSGHLFSGGWGDGRGFMNAGYTPLFGANHNPWAIRTARANVPGLYTREAAIQTIDMRTLPYADVLAGSPICREATPAGGNSRARVQLEFDVGDGTQGRPSRWEQTRMTAWEPIRYVDVHEPLAYVGENVPGFFTRNPRLFDAWLGVWDVLGRHGYYTTLACVNSAHVSVEMPDGTVLDPVPQYRDRLVWVMVRKDIGKVPDLQPRPVSICPNCGPVRGIQHWPGVQNGRGRRIGAYLRRMPKSGASLAKRSYYYVCPTQRCHARVEPVVRGIGEVIDETVRGHRFGDGRQDRNEFEAYAPAARAGVAEGHKLFGGKPFIVTRRNHGGATSLDVPIGTVTAQGGAHHYLARPAPDMDIDECEYRPLTVEENADAQGFPEHHEFAGEEPARKLQVGDAVPVTVATWTALETLKILPS</sequence>
<dbReference type="GO" id="GO:0032259">
    <property type="term" value="P:methylation"/>
    <property type="evidence" value="ECO:0007669"/>
    <property type="project" value="UniProtKB-KW"/>
</dbReference>
<evidence type="ECO:0000256" key="4">
    <source>
        <dbReference type="PROSITE-ProRule" id="PRU01016"/>
    </source>
</evidence>
<dbReference type="PROSITE" id="PS51679">
    <property type="entry name" value="SAM_MT_C5"/>
    <property type="match status" value="1"/>
</dbReference>
<keyword evidence="1 4" id="KW-0489">Methyltransferase</keyword>
<keyword evidence="6" id="KW-1185">Reference proteome</keyword>
<evidence type="ECO:0000313" key="5">
    <source>
        <dbReference type="EMBL" id="GGN44631.1"/>
    </source>
</evidence>
<dbReference type="GO" id="GO:0008168">
    <property type="term" value="F:methyltransferase activity"/>
    <property type="evidence" value="ECO:0007669"/>
    <property type="project" value="UniProtKB-KW"/>
</dbReference>
<keyword evidence="4" id="KW-0949">S-adenosyl-L-methionine</keyword>
<comment type="caution">
    <text evidence="5">The sequence shown here is derived from an EMBL/GenBank/DDBJ whole genome shotgun (WGS) entry which is preliminary data.</text>
</comment>
<protein>
    <recommendedName>
        <fullName evidence="7">DNA (cytosine-5-)-methyltransferase</fullName>
    </recommendedName>
</protein>
<feature type="active site" evidence="4">
    <location>
        <position position="73"/>
    </location>
</feature>
<accession>A0A917XQ19</accession>
<reference evidence="5" key="2">
    <citation type="submission" date="2020-09" db="EMBL/GenBank/DDBJ databases">
        <authorList>
            <person name="Sun Q."/>
            <person name="Zhou Y."/>
        </authorList>
    </citation>
    <scope>NUCLEOTIDE SEQUENCE</scope>
    <source>
        <strain evidence="5">CGMCC 4.7110</strain>
    </source>
</reference>
<dbReference type="AlphaFoldDB" id="A0A917XQ19"/>
<keyword evidence="2 4" id="KW-0808">Transferase</keyword>
<dbReference type="GO" id="GO:0009307">
    <property type="term" value="P:DNA restriction-modification system"/>
    <property type="evidence" value="ECO:0007669"/>
    <property type="project" value="UniProtKB-KW"/>
</dbReference>
<name>A0A917XQ19_9ACTN</name>
<evidence type="ECO:0008006" key="7">
    <source>
        <dbReference type="Google" id="ProtNLM"/>
    </source>
</evidence>
<dbReference type="InterPro" id="IPR029063">
    <property type="entry name" value="SAM-dependent_MTases_sf"/>
</dbReference>
<dbReference type="Gene3D" id="3.90.120.10">
    <property type="entry name" value="DNA Methylase, subunit A, domain 2"/>
    <property type="match status" value="1"/>
</dbReference>
<dbReference type="Pfam" id="PF00145">
    <property type="entry name" value="DNA_methylase"/>
    <property type="match status" value="1"/>
</dbReference>
<dbReference type="Gene3D" id="3.40.50.150">
    <property type="entry name" value="Vaccinia Virus protein VP39"/>
    <property type="match status" value="1"/>
</dbReference>
<dbReference type="EMBL" id="BMML01000043">
    <property type="protein sequence ID" value="GGN44631.1"/>
    <property type="molecule type" value="Genomic_DNA"/>
</dbReference>
<organism evidence="5 6">
    <name type="scientific">Streptomyces fuscichromogenes</name>
    <dbReference type="NCBI Taxonomy" id="1324013"/>
    <lineage>
        <taxon>Bacteria</taxon>
        <taxon>Bacillati</taxon>
        <taxon>Actinomycetota</taxon>
        <taxon>Actinomycetes</taxon>
        <taxon>Kitasatosporales</taxon>
        <taxon>Streptomycetaceae</taxon>
        <taxon>Streptomyces</taxon>
    </lineage>
</organism>
<dbReference type="RefSeq" id="WP_229713846.1">
    <property type="nucleotide sequence ID" value="NZ_BMML01000043.1"/>
</dbReference>
<reference evidence="5" key="1">
    <citation type="journal article" date="2014" name="Int. J. Syst. Evol. Microbiol.">
        <title>Complete genome sequence of Corynebacterium casei LMG S-19264T (=DSM 44701T), isolated from a smear-ripened cheese.</title>
        <authorList>
            <consortium name="US DOE Joint Genome Institute (JGI-PGF)"/>
            <person name="Walter F."/>
            <person name="Albersmeier A."/>
            <person name="Kalinowski J."/>
            <person name="Ruckert C."/>
        </authorList>
    </citation>
    <scope>NUCLEOTIDE SEQUENCE</scope>
    <source>
        <strain evidence="5">CGMCC 4.7110</strain>
    </source>
</reference>